<evidence type="ECO:0000256" key="3">
    <source>
        <dbReference type="ARBA" id="ARBA00006171"/>
    </source>
</evidence>
<gene>
    <name evidence="5" type="ORF">DFE_1119</name>
</gene>
<dbReference type="InterPro" id="IPR023214">
    <property type="entry name" value="HAD_sf"/>
</dbReference>
<dbReference type="PANTHER" id="PTHR43434:SF1">
    <property type="entry name" value="PHOSPHOGLYCOLATE PHOSPHATASE"/>
    <property type="match status" value="1"/>
</dbReference>
<protein>
    <recommendedName>
        <fullName evidence="4">phosphoglycolate phosphatase</fullName>
        <ecNumber evidence="4">3.1.3.18</ecNumber>
    </recommendedName>
</protein>
<organism evidence="5 6">
    <name type="scientific">Desulfovibrio ferrophilus</name>
    <dbReference type="NCBI Taxonomy" id="241368"/>
    <lineage>
        <taxon>Bacteria</taxon>
        <taxon>Pseudomonadati</taxon>
        <taxon>Thermodesulfobacteriota</taxon>
        <taxon>Desulfovibrionia</taxon>
        <taxon>Desulfovibrionales</taxon>
        <taxon>Desulfovibrionaceae</taxon>
        <taxon>Desulfovibrio</taxon>
    </lineage>
</organism>
<dbReference type="InterPro" id="IPR023198">
    <property type="entry name" value="PGP-like_dom2"/>
</dbReference>
<name>A0A2Z6AXB3_9BACT</name>
<dbReference type="AlphaFoldDB" id="A0A2Z6AXB3"/>
<dbReference type="GO" id="GO:0005829">
    <property type="term" value="C:cytosol"/>
    <property type="evidence" value="ECO:0007669"/>
    <property type="project" value="TreeGrafter"/>
</dbReference>
<dbReference type="GO" id="GO:0006281">
    <property type="term" value="P:DNA repair"/>
    <property type="evidence" value="ECO:0007669"/>
    <property type="project" value="TreeGrafter"/>
</dbReference>
<evidence type="ECO:0000256" key="1">
    <source>
        <dbReference type="ARBA" id="ARBA00000830"/>
    </source>
</evidence>
<dbReference type="SFLD" id="SFLDS00003">
    <property type="entry name" value="Haloacid_Dehalogenase"/>
    <property type="match status" value="1"/>
</dbReference>
<dbReference type="InterPro" id="IPR036412">
    <property type="entry name" value="HAD-like_sf"/>
</dbReference>
<dbReference type="Gene3D" id="1.10.150.240">
    <property type="entry name" value="Putative phosphatase, domain 2"/>
    <property type="match status" value="1"/>
</dbReference>
<dbReference type="OrthoDB" id="9807630at2"/>
<evidence type="ECO:0000256" key="4">
    <source>
        <dbReference type="ARBA" id="ARBA00013078"/>
    </source>
</evidence>
<dbReference type="EMBL" id="AP017378">
    <property type="protein sequence ID" value="BBD07845.1"/>
    <property type="molecule type" value="Genomic_DNA"/>
</dbReference>
<reference evidence="5 6" key="1">
    <citation type="journal article" date="2018" name="Sci. Adv.">
        <title>Multi-heme cytochromes provide a pathway for survival in energy-limited environments.</title>
        <authorList>
            <person name="Deng X."/>
            <person name="Dohmae N."/>
            <person name="Nealson K.H."/>
            <person name="Hashimoto K."/>
            <person name="Okamoto A."/>
        </authorList>
    </citation>
    <scope>NUCLEOTIDE SEQUENCE [LARGE SCALE GENOMIC DNA]</scope>
    <source>
        <strain evidence="5 6">IS5</strain>
    </source>
</reference>
<dbReference type="PANTHER" id="PTHR43434">
    <property type="entry name" value="PHOSPHOGLYCOLATE PHOSPHATASE"/>
    <property type="match status" value="1"/>
</dbReference>
<dbReference type="Gene3D" id="3.40.50.1000">
    <property type="entry name" value="HAD superfamily/HAD-like"/>
    <property type="match status" value="1"/>
</dbReference>
<dbReference type="KEGG" id="dfl:DFE_1119"/>
<accession>A0A2Z6AXB3</accession>
<keyword evidence="6" id="KW-1185">Reference proteome</keyword>
<proteinExistence type="inferred from homology"/>
<evidence type="ECO:0000313" key="5">
    <source>
        <dbReference type="EMBL" id="BBD07845.1"/>
    </source>
</evidence>
<dbReference type="SUPFAM" id="SSF56784">
    <property type="entry name" value="HAD-like"/>
    <property type="match status" value="1"/>
</dbReference>
<dbReference type="Pfam" id="PF00702">
    <property type="entry name" value="Hydrolase"/>
    <property type="match status" value="1"/>
</dbReference>
<dbReference type="GO" id="GO:0008967">
    <property type="term" value="F:phosphoglycolate phosphatase activity"/>
    <property type="evidence" value="ECO:0007669"/>
    <property type="project" value="UniProtKB-EC"/>
</dbReference>
<dbReference type="Proteomes" id="UP000269883">
    <property type="component" value="Chromosome"/>
</dbReference>
<dbReference type="EC" id="3.1.3.18" evidence="4"/>
<dbReference type="SFLD" id="SFLDG01129">
    <property type="entry name" value="C1.5:_HAD__Beta-PGM__Phosphata"/>
    <property type="match status" value="1"/>
</dbReference>
<comment type="pathway">
    <text evidence="2">Organic acid metabolism; glycolate biosynthesis; glycolate from 2-phosphoglycolate: step 1/1.</text>
</comment>
<dbReference type="RefSeq" id="WP_126377451.1">
    <property type="nucleotide sequence ID" value="NZ_AP017378.1"/>
</dbReference>
<sequence>MSGIDVIVFDCDGVLLDSVTIKTETFCKLFEELGPEAVDYVRSYHLEHGGVSRYAKFEHYFKKFHGRSITEDESRALDQKFNQLALEQLLTTPILPGVKEFLSAHQDTWPLYVASGAPDYELKIILNKMKLDQHFKGIFGSPTPKAQLLADIVASEQADPQRVLMIGDSGTDLDAAQSVGTRFLGVGEFPSPITWMPDLTGLYAHVQSL</sequence>
<comment type="similarity">
    <text evidence="3">Belongs to the HAD-like hydrolase superfamily. CbbY/CbbZ/Gph/YieH family.</text>
</comment>
<comment type="catalytic activity">
    <reaction evidence="1">
        <text>2-phosphoglycolate + H2O = glycolate + phosphate</text>
        <dbReference type="Rhea" id="RHEA:14369"/>
        <dbReference type="ChEBI" id="CHEBI:15377"/>
        <dbReference type="ChEBI" id="CHEBI:29805"/>
        <dbReference type="ChEBI" id="CHEBI:43474"/>
        <dbReference type="ChEBI" id="CHEBI:58033"/>
        <dbReference type="EC" id="3.1.3.18"/>
    </reaction>
</comment>
<dbReference type="InterPro" id="IPR050155">
    <property type="entry name" value="HAD-like_hydrolase_sf"/>
</dbReference>
<evidence type="ECO:0000256" key="2">
    <source>
        <dbReference type="ARBA" id="ARBA00004818"/>
    </source>
</evidence>
<evidence type="ECO:0000313" key="6">
    <source>
        <dbReference type="Proteomes" id="UP000269883"/>
    </source>
</evidence>